<dbReference type="PROSITE" id="PS00167">
    <property type="entry name" value="TRP_SYNTHASE_ALPHA"/>
    <property type="match status" value="1"/>
</dbReference>
<gene>
    <name evidence="9" type="primary">trpA</name>
    <name evidence="11" type="ORF">SAMN05444955_10876</name>
</gene>
<dbReference type="STRING" id="1173111.SAMN05444955_10876"/>
<evidence type="ECO:0000313" key="12">
    <source>
        <dbReference type="Proteomes" id="UP000199695"/>
    </source>
</evidence>
<evidence type="ECO:0000256" key="10">
    <source>
        <dbReference type="RuleBase" id="RU003662"/>
    </source>
</evidence>
<proteinExistence type="inferred from homology"/>
<comment type="function">
    <text evidence="1 9">The alpha subunit is responsible for the aldol cleavage of indoleglycerol phosphate to indole and glyceraldehyde 3-phosphate.</text>
</comment>
<sequence length="265" mass="29038">MTRLQTVLQSEQQYLIPFIMSGDPSLEATRELIHLLNEEGVAAIELGVPFSDPIADGPVIQAASERALRQNVTLQDVLTLGRQVRQEGCQVPLILFTYANPVFQYGLSRVVEDAVGCGFDGLIVPDLPYEESGELREWGQKAGLSVIPLVAPTSRQRIRQIVEEAQGFVYCVSSLGTTGMRQQFAGTVDTFLQTVRELSPVPTAVGFGISKREHVERFQKQADAVVVGSALVRKIEELSGALSDPVQRTEALEQIRAFVTALKTK</sequence>
<evidence type="ECO:0000313" key="11">
    <source>
        <dbReference type="EMBL" id="SEN28249.1"/>
    </source>
</evidence>
<keyword evidence="12" id="KW-1185">Reference proteome</keyword>
<evidence type="ECO:0000256" key="7">
    <source>
        <dbReference type="ARBA" id="ARBA00023239"/>
    </source>
</evidence>
<evidence type="ECO:0000256" key="3">
    <source>
        <dbReference type="ARBA" id="ARBA00011270"/>
    </source>
</evidence>
<keyword evidence="4 9" id="KW-0028">Amino-acid biosynthesis</keyword>
<dbReference type="InterPro" id="IPR011060">
    <property type="entry name" value="RibuloseP-bd_barrel"/>
</dbReference>
<dbReference type="EMBL" id="FOCQ01000008">
    <property type="protein sequence ID" value="SEN28249.1"/>
    <property type="molecule type" value="Genomic_DNA"/>
</dbReference>
<dbReference type="HAMAP" id="MF_00131">
    <property type="entry name" value="Trp_synth_alpha"/>
    <property type="match status" value="1"/>
</dbReference>
<dbReference type="InterPro" id="IPR002028">
    <property type="entry name" value="Trp_synthase_suA"/>
</dbReference>
<dbReference type="Pfam" id="PF00290">
    <property type="entry name" value="Trp_syntA"/>
    <property type="match status" value="1"/>
</dbReference>
<protein>
    <recommendedName>
        <fullName evidence="9">Tryptophan synthase alpha chain</fullName>
        <ecNumber evidence="9">4.2.1.20</ecNumber>
    </recommendedName>
</protein>
<evidence type="ECO:0000256" key="9">
    <source>
        <dbReference type="HAMAP-Rule" id="MF_00131"/>
    </source>
</evidence>
<comment type="subunit">
    <text evidence="3 9">Tetramer of two alpha and two beta chains.</text>
</comment>
<comment type="similarity">
    <text evidence="9 10">Belongs to the TrpA family.</text>
</comment>
<evidence type="ECO:0000256" key="2">
    <source>
        <dbReference type="ARBA" id="ARBA00004733"/>
    </source>
</evidence>
<comment type="catalytic activity">
    <reaction evidence="8 9">
        <text>(1S,2R)-1-C-(indol-3-yl)glycerol 3-phosphate + L-serine = D-glyceraldehyde 3-phosphate + L-tryptophan + H2O</text>
        <dbReference type="Rhea" id="RHEA:10532"/>
        <dbReference type="ChEBI" id="CHEBI:15377"/>
        <dbReference type="ChEBI" id="CHEBI:33384"/>
        <dbReference type="ChEBI" id="CHEBI:57912"/>
        <dbReference type="ChEBI" id="CHEBI:58866"/>
        <dbReference type="ChEBI" id="CHEBI:59776"/>
        <dbReference type="EC" id="4.2.1.20"/>
    </reaction>
</comment>
<dbReference type="PANTHER" id="PTHR43406">
    <property type="entry name" value="TRYPTOPHAN SYNTHASE, ALPHA CHAIN"/>
    <property type="match status" value="1"/>
</dbReference>
<evidence type="ECO:0000256" key="6">
    <source>
        <dbReference type="ARBA" id="ARBA00023141"/>
    </source>
</evidence>
<dbReference type="SUPFAM" id="SSF51366">
    <property type="entry name" value="Ribulose-phoshate binding barrel"/>
    <property type="match status" value="1"/>
</dbReference>
<dbReference type="EC" id="4.2.1.20" evidence="9"/>
<keyword evidence="7 9" id="KW-0456">Lyase</keyword>
<dbReference type="GO" id="GO:0005829">
    <property type="term" value="C:cytosol"/>
    <property type="evidence" value="ECO:0007669"/>
    <property type="project" value="TreeGrafter"/>
</dbReference>
<dbReference type="Gene3D" id="3.20.20.70">
    <property type="entry name" value="Aldolase class I"/>
    <property type="match status" value="1"/>
</dbReference>
<dbReference type="RefSeq" id="WP_089968480.1">
    <property type="nucleotide sequence ID" value="NZ_FOCQ01000008.1"/>
</dbReference>
<keyword evidence="5 9" id="KW-0822">Tryptophan biosynthesis</keyword>
<reference evidence="11 12" key="1">
    <citation type="submission" date="2016-10" db="EMBL/GenBank/DDBJ databases">
        <authorList>
            <person name="de Groot N.N."/>
        </authorList>
    </citation>
    <scope>NUCLEOTIDE SEQUENCE [LARGE SCALE GENOMIC DNA]</scope>
    <source>
        <strain evidence="11 12">DSM 46701</strain>
    </source>
</reference>
<evidence type="ECO:0000256" key="8">
    <source>
        <dbReference type="ARBA" id="ARBA00049047"/>
    </source>
</evidence>
<dbReference type="OrthoDB" id="9804578at2"/>
<evidence type="ECO:0000256" key="5">
    <source>
        <dbReference type="ARBA" id="ARBA00022822"/>
    </source>
</evidence>
<evidence type="ECO:0000256" key="1">
    <source>
        <dbReference type="ARBA" id="ARBA00003365"/>
    </source>
</evidence>
<feature type="active site" description="Proton acceptor" evidence="9">
    <location>
        <position position="45"/>
    </location>
</feature>
<dbReference type="UniPathway" id="UPA00035">
    <property type="reaction ID" value="UER00044"/>
</dbReference>
<dbReference type="CDD" id="cd04724">
    <property type="entry name" value="Tryptophan_synthase_alpha"/>
    <property type="match status" value="1"/>
</dbReference>
<dbReference type="InterPro" id="IPR013785">
    <property type="entry name" value="Aldolase_TIM"/>
</dbReference>
<feature type="active site" description="Proton acceptor" evidence="9">
    <location>
        <position position="56"/>
    </location>
</feature>
<dbReference type="GO" id="GO:0004834">
    <property type="term" value="F:tryptophan synthase activity"/>
    <property type="evidence" value="ECO:0007669"/>
    <property type="project" value="UniProtKB-UniRule"/>
</dbReference>
<evidence type="ECO:0000256" key="4">
    <source>
        <dbReference type="ARBA" id="ARBA00022605"/>
    </source>
</evidence>
<keyword evidence="6 9" id="KW-0057">Aromatic amino acid biosynthesis</keyword>
<dbReference type="InterPro" id="IPR018204">
    <property type="entry name" value="Trp_synthase_alpha_AS"/>
</dbReference>
<name>A0A1H8F941_9BACL</name>
<organism evidence="11 12">
    <name type="scientific">Lihuaxuella thermophila</name>
    <dbReference type="NCBI Taxonomy" id="1173111"/>
    <lineage>
        <taxon>Bacteria</taxon>
        <taxon>Bacillati</taxon>
        <taxon>Bacillota</taxon>
        <taxon>Bacilli</taxon>
        <taxon>Bacillales</taxon>
        <taxon>Thermoactinomycetaceae</taxon>
        <taxon>Lihuaxuella</taxon>
    </lineage>
</organism>
<dbReference type="NCBIfam" id="TIGR00262">
    <property type="entry name" value="trpA"/>
    <property type="match status" value="1"/>
</dbReference>
<comment type="pathway">
    <text evidence="2 9">Amino-acid biosynthesis; L-tryptophan biosynthesis; L-tryptophan from chorismate: step 5/5.</text>
</comment>
<dbReference type="FunFam" id="3.20.20.70:FF:000037">
    <property type="entry name" value="Tryptophan synthase alpha chain"/>
    <property type="match status" value="1"/>
</dbReference>
<accession>A0A1H8F941</accession>
<dbReference type="Proteomes" id="UP000199695">
    <property type="component" value="Unassembled WGS sequence"/>
</dbReference>
<dbReference type="PANTHER" id="PTHR43406:SF1">
    <property type="entry name" value="TRYPTOPHAN SYNTHASE ALPHA CHAIN, CHLOROPLASTIC"/>
    <property type="match status" value="1"/>
</dbReference>
<dbReference type="AlphaFoldDB" id="A0A1H8F941"/>